<evidence type="ECO:0000256" key="2">
    <source>
        <dbReference type="SAM" id="SignalP"/>
    </source>
</evidence>
<evidence type="ECO:0000313" key="4">
    <source>
        <dbReference type="Proteomes" id="UP001202180"/>
    </source>
</evidence>
<name>A0ABT0HVZ6_9BACT</name>
<feature type="signal peptide" evidence="2">
    <location>
        <begin position="1"/>
        <end position="28"/>
    </location>
</feature>
<evidence type="ECO:0000313" key="3">
    <source>
        <dbReference type="EMBL" id="MCK8495680.1"/>
    </source>
</evidence>
<evidence type="ECO:0000256" key="1">
    <source>
        <dbReference type="SAM" id="Phobius"/>
    </source>
</evidence>
<feature type="chain" id="PRO_5045799947" evidence="2">
    <location>
        <begin position="29"/>
        <end position="135"/>
    </location>
</feature>
<dbReference type="EMBL" id="JALPRF010000010">
    <property type="protein sequence ID" value="MCK8495680.1"/>
    <property type="molecule type" value="Genomic_DNA"/>
</dbReference>
<keyword evidence="2" id="KW-0732">Signal</keyword>
<gene>
    <name evidence="3" type="ORF">M0L20_27695</name>
</gene>
<feature type="transmembrane region" description="Helical" evidence="1">
    <location>
        <begin position="89"/>
        <end position="108"/>
    </location>
</feature>
<keyword evidence="1" id="KW-0472">Membrane</keyword>
<proteinExistence type="predicted"/>
<accession>A0ABT0HVZ6</accession>
<keyword evidence="4" id="KW-1185">Reference proteome</keyword>
<keyword evidence="1" id="KW-0812">Transmembrane</keyword>
<organism evidence="3 4">
    <name type="scientific">Spirosoma liriopis</name>
    <dbReference type="NCBI Taxonomy" id="2937440"/>
    <lineage>
        <taxon>Bacteria</taxon>
        <taxon>Pseudomonadati</taxon>
        <taxon>Bacteroidota</taxon>
        <taxon>Cytophagia</taxon>
        <taxon>Cytophagales</taxon>
        <taxon>Cytophagaceae</taxon>
        <taxon>Spirosoma</taxon>
    </lineage>
</organism>
<reference evidence="3 4" key="1">
    <citation type="submission" date="2022-04" db="EMBL/GenBank/DDBJ databases">
        <title>Spirosoma sp. strain RP8 genome sequencing and assembly.</title>
        <authorList>
            <person name="Jung Y."/>
        </authorList>
    </citation>
    <scope>NUCLEOTIDE SEQUENCE [LARGE SCALE GENOMIC DNA]</scope>
    <source>
        <strain evidence="3 4">RP8</strain>
    </source>
</reference>
<dbReference type="RefSeq" id="WP_232560545.1">
    <property type="nucleotide sequence ID" value="NZ_JALPRF010000010.1"/>
</dbReference>
<comment type="caution">
    <text evidence="3">The sequence shown here is derived from an EMBL/GenBank/DDBJ whole genome shotgun (WGS) entry which is preliminary data.</text>
</comment>
<keyword evidence="1" id="KW-1133">Transmembrane helix</keyword>
<dbReference type="Proteomes" id="UP001202180">
    <property type="component" value="Unassembled WGS sequence"/>
</dbReference>
<sequence length="135" mass="15245">MKKKKRHSALIHRLICLLMALHVINLSIDPPDQYGTTSRPYEQAEDLSVNDIESFGELLLEECFGLVDAVPEHDEPDEESSLTKLGQDYVFVKSFVFAPLVLVARFLVAEFIPFNVMRVPTHVLDILSPPPQVTL</sequence>
<protein>
    <submittedName>
        <fullName evidence="3">Uncharacterized protein</fullName>
    </submittedName>
</protein>